<organism evidence="5 6">
    <name type="scientific">Arcicella aurantiaca</name>
    <dbReference type="NCBI Taxonomy" id="591202"/>
    <lineage>
        <taxon>Bacteria</taxon>
        <taxon>Pseudomonadati</taxon>
        <taxon>Bacteroidota</taxon>
        <taxon>Cytophagia</taxon>
        <taxon>Cytophagales</taxon>
        <taxon>Flectobacillaceae</taxon>
        <taxon>Arcicella</taxon>
    </lineage>
</organism>
<dbReference type="InterPro" id="IPR018060">
    <property type="entry name" value="HTH_AraC"/>
</dbReference>
<keyword evidence="2 5" id="KW-0238">DNA-binding</keyword>
<dbReference type="Gene3D" id="2.60.120.10">
    <property type="entry name" value="Jelly Rolls"/>
    <property type="match status" value="1"/>
</dbReference>
<dbReference type="PANTHER" id="PTHR43280:SF32">
    <property type="entry name" value="TRANSCRIPTIONAL REGULATORY PROTEIN"/>
    <property type="match status" value="1"/>
</dbReference>
<name>A0A316E1L2_9BACT</name>
<accession>A0A316E1L2</accession>
<dbReference type="InterPro" id="IPR014710">
    <property type="entry name" value="RmlC-like_jellyroll"/>
</dbReference>
<keyword evidence="1" id="KW-0805">Transcription regulation</keyword>
<evidence type="ECO:0000256" key="3">
    <source>
        <dbReference type="ARBA" id="ARBA00023163"/>
    </source>
</evidence>
<comment type="caution">
    <text evidence="5">The sequence shown here is derived from an EMBL/GenBank/DDBJ whole genome shotgun (WGS) entry which is preliminary data.</text>
</comment>
<dbReference type="GO" id="GO:0003700">
    <property type="term" value="F:DNA-binding transcription factor activity"/>
    <property type="evidence" value="ECO:0007669"/>
    <property type="project" value="InterPro"/>
</dbReference>
<gene>
    <name evidence="5" type="ORF">LV89_03176</name>
</gene>
<feature type="domain" description="HTH araC/xylS-type" evidence="4">
    <location>
        <begin position="198"/>
        <end position="296"/>
    </location>
</feature>
<keyword evidence="6" id="KW-1185">Reference proteome</keyword>
<dbReference type="InterPro" id="IPR020449">
    <property type="entry name" value="Tscrpt_reg_AraC-type_HTH"/>
</dbReference>
<dbReference type="PRINTS" id="PR00032">
    <property type="entry name" value="HTHARAC"/>
</dbReference>
<evidence type="ECO:0000313" key="6">
    <source>
        <dbReference type="Proteomes" id="UP000245489"/>
    </source>
</evidence>
<dbReference type="Proteomes" id="UP000245489">
    <property type="component" value="Unassembled WGS sequence"/>
</dbReference>
<evidence type="ECO:0000313" key="5">
    <source>
        <dbReference type="EMBL" id="PWK23359.1"/>
    </source>
</evidence>
<dbReference type="Pfam" id="PF12833">
    <property type="entry name" value="HTH_18"/>
    <property type="match status" value="1"/>
</dbReference>
<sequence>MEIRLTSMQSIPVYSIDKFNSKTEKTIQFQIEPFDIHRNFKVTYPHRHDDFYEILFITQGEGIYTIDMQDYVIKPFTIFFVSPGQIHELELSEDVQGYIFLFTSSFYHFNKTDPYKLFELPFFYNLAQETPPLCLKTEVEKQDFVELFRKAMNENQLKLTDNEEVIRALLDLILIQSKRIYPVSITEEPTNKGRILVKRFKQLIEEKCQENLSVREYAELLKITSNHLSETVKSVTGRTSTDLINDRMIMEIKRYLTHTDLGVSEIAYQLNFADQSYFSKYFKKMTEVSPLEFRRLLSTKIV</sequence>
<proteinExistence type="predicted"/>
<dbReference type="AlphaFoldDB" id="A0A316E1L2"/>
<dbReference type="InterPro" id="IPR009057">
    <property type="entry name" value="Homeodomain-like_sf"/>
</dbReference>
<dbReference type="InterPro" id="IPR037923">
    <property type="entry name" value="HTH-like"/>
</dbReference>
<keyword evidence="3" id="KW-0804">Transcription</keyword>
<evidence type="ECO:0000256" key="1">
    <source>
        <dbReference type="ARBA" id="ARBA00023015"/>
    </source>
</evidence>
<dbReference type="GO" id="GO:0043565">
    <property type="term" value="F:sequence-specific DNA binding"/>
    <property type="evidence" value="ECO:0007669"/>
    <property type="project" value="InterPro"/>
</dbReference>
<evidence type="ECO:0000259" key="4">
    <source>
        <dbReference type="PROSITE" id="PS01124"/>
    </source>
</evidence>
<dbReference type="EMBL" id="QGGO01000017">
    <property type="protein sequence ID" value="PWK23359.1"/>
    <property type="molecule type" value="Genomic_DNA"/>
</dbReference>
<dbReference type="InterPro" id="IPR003313">
    <property type="entry name" value="AraC-bd"/>
</dbReference>
<evidence type="ECO:0000256" key="2">
    <source>
        <dbReference type="ARBA" id="ARBA00023125"/>
    </source>
</evidence>
<dbReference type="SMART" id="SM00342">
    <property type="entry name" value="HTH_ARAC"/>
    <property type="match status" value="1"/>
</dbReference>
<dbReference type="SUPFAM" id="SSF46689">
    <property type="entry name" value="Homeodomain-like"/>
    <property type="match status" value="1"/>
</dbReference>
<dbReference type="PROSITE" id="PS01124">
    <property type="entry name" value="HTH_ARAC_FAMILY_2"/>
    <property type="match status" value="1"/>
</dbReference>
<dbReference type="Pfam" id="PF02311">
    <property type="entry name" value="AraC_binding"/>
    <property type="match status" value="1"/>
</dbReference>
<reference evidence="5 6" key="1">
    <citation type="submission" date="2018-05" db="EMBL/GenBank/DDBJ databases">
        <title>Genomic Encyclopedia of Archaeal and Bacterial Type Strains, Phase II (KMG-II): from individual species to whole genera.</title>
        <authorList>
            <person name="Goeker M."/>
        </authorList>
    </citation>
    <scope>NUCLEOTIDE SEQUENCE [LARGE SCALE GENOMIC DNA]</scope>
    <source>
        <strain evidence="5 6">DSM 22214</strain>
    </source>
</reference>
<dbReference type="PANTHER" id="PTHR43280">
    <property type="entry name" value="ARAC-FAMILY TRANSCRIPTIONAL REGULATOR"/>
    <property type="match status" value="1"/>
</dbReference>
<dbReference type="SUPFAM" id="SSF51215">
    <property type="entry name" value="Regulatory protein AraC"/>
    <property type="match status" value="1"/>
</dbReference>
<dbReference type="Gene3D" id="1.10.10.60">
    <property type="entry name" value="Homeodomain-like"/>
    <property type="match status" value="1"/>
</dbReference>
<protein>
    <submittedName>
        <fullName evidence="5">AraC-like DNA-binding protein</fullName>
    </submittedName>
</protein>